<dbReference type="InterPro" id="IPR002654">
    <property type="entry name" value="Glyco_trans_25"/>
</dbReference>
<dbReference type="EMBL" id="MN739028">
    <property type="protein sequence ID" value="QHT35947.1"/>
    <property type="molecule type" value="Genomic_DNA"/>
</dbReference>
<feature type="domain" description="Glycosyl transferase family 25" evidence="1">
    <location>
        <begin position="43"/>
        <end position="150"/>
    </location>
</feature>
<sequence>MKSIADIKHAFYINLTKRTDRKKHVEEQLSSVGIVGERFNAVEISNGAIGCSLSHLKCLKNAFDNDLPHVLICEDDITFLEPEVFINQVNKFLESHCDDNSWDVLLLAGNNVPPYKLVDDTCVKVKHCQTTTGYIVKKHYYKKLMTNIQEGINLFIKNPQLGFSYAIDKYWISLQKRDNWFLITPLTVVQKDNYSDIEKKVTNYSKLMLDLDKPHLQKK</sequence>
<accession>A0A6C0F2U3</accession>
<dbReference type="AlphaFoldDB" id="A0A6C0F2U3"/>
<evidence type="ECO:0000259" key="1">
    <source>
        <dbReference type="Pfam" id="PF01755"/>
    </source>
</evidence>
<organism evidence="2">
    <name type="scientific">viral metagenome</name>
    <dbReference type="NCBI Taxonomy" id="1070528"/>
    <lineage>
        <taxon>unclassified sequences</taxon>
        <taxon>metagenomes</taxon>
        <taxon>organismal metagenomes</taxon>
    </lineage>
</organism>
<proteinExistence type="predicted"/>
<evidence type="ECO:0000313" key="2">
    <source>
        <dbReference type="EMBL" id="QHT35947.1"/>
    </source>
</evidence>
<reference evidence="2" key="1">
    <citation type="journal article" date="2020" name="Nature">
        <title>Giant virus diversity and host interactions through global metagenomics.</title>
        <authorList>
            <person name="Schulz F."/>
            <person name="Roux S."/>
            <person name="Paez-Espino D."/>
            <person name="Jungbluth S."/>
            <person name="Walsh D.A."/>
            <person name="Denef V.J."/>
            <person name="McMahon K.D."/>
            <person name="Konstantinidis K.T."/>
            <person name="Eloe-Fadrosh E.A."/>
            <person name="Kyrpides N.C."/>
            <person name="Woyke T."/>
        </authorList>
    </citation>
    <scope>NUCLEOTIDE SEQUENCE</scope>
    <source>
        <strain evidence="2">GVMAG-M-3300009182-46</strain>
    </source>
</reference>
<name>A0A6C0F2U3_9ZZZZ</name>
<dbReference type="Pfam" id="PF01755">
    <property type="entry name" value="Glyco_transf_25"/>
    <property type="match status" value="1"/>
</dbReference>
<protein>
    <recommendedName>
        <fullName evidence="1">Glycosyl transferase family 25 domain-containing protein</fullName>
    </recommendedName>
</protein>
<dbReference type="CDD" id="cd06532">
    <property type="entry name" value="Glyco_transf_25"/>
    <property type="match status" value="1"/>
</dbReference>